<name>Q49J16_9GAMM</name>
<dbReference type="EMBL" id="LNYH01000042">
    <property type="protein sequence ID" value="KTD28724.1"/>
    <property type="molecule type" value="Genomic_DNA"/>
</dbReference>
<dbReference type="AlphaFoldDB" id="Q49J16"/>
<keyword evidence="5" id="KW-1185">Reference proteome</keyword>
<evidence type="ECO:0000256" key="1">
    <source>
        <dbReference type="SAM" id="Coils"/>
    </source>
</evidence>
<sequence>MNASIWTLNEYLFALKEHKIEGVSRPFDTKSPYIVEMGPIATSLKLPEITLEEFIPPTAQVIKKLYLVLQPVLEELVQAEQFDKEAKYGSLSSSAVAKAYLFNAINKIYKKTAVQLTPAQIAYQDFLRRVSDSLVDEIPPEKFCEHIVEHSLVKDFYSIVSHFTLEYPDKFSLLTHFFKKQAYVLAYKTSMLSEKALEDELTSHLKETLLQLIKLNEDKTVKKRSSLFFSSSDKSAKLPDAEQIRNSHDMERILSYFNQFLRYILKHQSKDVSVIILKEIKNNPFFMNSLPEEKEQLEKKSLVEKNIKRLQKQIDSSLKLISAHQNQMLRLKEEGLTPSSEKITAQDRPLL</sequence>
<feature type="region of interest" description="Disordered" evidence="2">
    <location>
        <begin position="332"/>
        <end position="351"/>
    </location>
</feature>
<organism evidence="3">
    <name type="scientific">Legionella israelensis</name>
    <dbReference type="NCBI Taxonomy" id="454"/>
    <lineage>
        <taxon>Bacteria</taxon>
        <taxon>Pseudomonadati</taxon>
        <taxon>Pseudomonadota</taxon>
        <taxon>Gammaproteobacteria</taxon>
        <taxon>Legionellales</taxon>
        <taxon>Legionellaceae</taxon>
        <taxon>Legionella</taxon>
    </lineage>
</organism>
<dbReference type="PATRIC" id="fig|454.4.peg.931"/>
<evidence type="ECO:0000256" key="2">
    <source>
        <dbReference type="SAM" id="MobiDB-lite"/>
    </source>
</evidence>
<evidence type="ECO:0000313" key="3">
    <source>
        <dbReference type="EMBL" id="AAX56260.1"/>
    </source>
</evidence>
<gene>
    <name evidence="4" type="ORF">Lisr_0866</name>
</gene>
<evidence type="ECO:0000313" key="4">
    <source>
        <dbReference type="EMBL" id="KTD28724.1"/>
    </source>
</evidence>
<dbReference type="RefSeq" id="WP_058501237.1">
    <property type="nucleotide sequence ID" value="NZ_CAAAJA010000008.1"/>
</dbReference>
<accession>Q49J16</accession>
<feature type="coiled-coil region" evidence="1">
    <location>
        <begin position="293"/>
        <end position="327"/>
    </location>
</feature>
<protein>
    <submittedName>
        <fullName evidence="3">Uncharacterized protein</fullName>
    </submittedName>
</protein>
<dbReference type="EMBL" id="AY860663">
    <property type="protein sequence ID" value="AAX56260.1"/>
    <property type="molecule type" value="Genomic_DNA"/>
</dbReference>
<reference evidence="3" key="1">
    <citation type="journal article" date="2005" name="Proc. Natl. Acad. Sci. U.S.A.">
        <title>Coevolution between nonhomologous but functionally similar proteins and their conserved partners in the Legionella pathogenesis system.</title>
        <authorList>
            <person name="Feldman M."/>
            <person name="Zusman T."/>
            <person name="Hagag S."/>
            <person name="Segal G."/>
        </authorList>
    </citation>
    <scope>NUCLEOTIDE SEQUENCE</scope>
</reference>
<reference evidence="4 5" key="2">
    <citation type="submission" date="2015-11" db="EMBL/GenBank/DDBJ databases">
        <title>Genomic analysis of 38 Legionella species identifies large and diverse effector repertoires.</title>
        <authorList>
            <person name="Burstein D."/>
            <person name="Amaro F."/>
            <person name="Zusman T."/>
            <person name="Lifshitz Z."/>
            <person name="Cohen O."/>
            <person name="Gilbert J.A."/>
            <person name="Pupko T."/>
            <person name="Shuman H.A."/>
            <person name="Segal G."/>
        </authorList>
    </citation>
    <scope>NUCLEOTIDE SEQUENCE [LARGE SCALE GENOMIC DNA]</scope>
    <source>
        <strain evidence="4 5">Bercovier 4</strain>
    </source>
</reference>
<keyword evidence="1" id="KW-0175">Coiled coil</keyword>
<evidence type="ECO:0000313" key="5">
    <source>
        <dbReference type="Proteomes" id="UP000054761"/>
    </source>
</evidence>
<dbReference type="OrthoDB" id="5646650at2"/>
<dbReference type="Proteomes" id="UP000054761">
    <property type="component" value="Unassembled WGS sequence"/>
</dbReference>
<proteinExistence type="predicted"/>